<feature type="region of interest" description="Disordered" evidence="2">
    <location>
        <begin position="204"/>
        <end position="238"/>
    </location>
</feature>
<feature type="compositionally biased region" description="Polar residues" evidence="2">
    <location>
        <begin position="804"/>
        <end position="813"/>
    </location>
</feature>
<evidence type="ECO:0000313" key="3">
    <source>
        <dbReference type="EMBL" id="CAK5280100.1"/>
    </source>
</evidence>
<feature type="compositionally biased region" description="Low complexity" evidence="2">
    <location>
        <begin position="206"/>
        <end position="225"/>
    </location>
</feature>
<feature type="compositionally biased region" description="Low complexity" evidence="2">
    <location>
        <begin position="350"/>
        <end position="367"/>
    </location>
</feature>
<feature type="coiled-coil region" evidence="1">
    <location>
        <begin position="628"/>
        <end position="679"/>
    </location>
</feature>
<feature type="region of interest" description="Disordered" evidence="2">
    <location>
        <begin position="533"/>
        <end position="607"/>
    </location>
</feature>
<evidence type="ECO:0000313" key="4">
    <source>
        <dbReference type="Proteomes" id="UP001295794"/>
    </source>
</evidence>
<accession>A0AAD2HSB2</accession>
<feature type="region of interest" description="Disordered" evidence="2">
    <location>
        <begin position="300"/>
        <end position="521"/>
    </location>
</feature>
<dbReference type="AlphaFoldDB" id="A0AAD2HSB2"/>
<name>A0AAD2HSB2_9AGAR</name>
<evidence type="ECO:0000256" key="2">
    <source>
        <dbReference type="SAM" id="MobiDB-lite"/>
    </source>
</evidence>
<sequence>MASPRSPHTPSAVQTKSAKPSLLPTARRPSLSTPGSSSPPTNGHPPSGFRSLRSLLPFGPKSTPSSPGASSPHPSGSRFASFSRRSMHRDRNVSASVTELPVMVIDQASRKQSVDIPIRKSISLGAAGTRDLSTSAKATSLDLGSPNNATGAQDPSWGRRNMLDTRKSLDQLPTVANNSFIRTPSPLPDLSTIIEADSSGISKHLPSASASSYSSPSGSPLPSASSDHKLVADESSALDLSTSQLDAQVMDALKAQESAASGTQNWLEIESESHQLARAGDDSFNLSALDPDLAALLSPNRIAASDTNETLKPKDGEAMDTGNSAPSSLRAQHQSSRPRLRPAQHPSPPTTAVRRSVSGSSSTGASTQRPPPSPLSMPPSPVSQPLPASSTPAPRRTQPTSMTTPQVVSRRPMLARMLQSEGWDGSSHDLRPPSVAGSRSSFDTARHRPSLDIQRRVDPDDSPDRDFSVAGSASSWNLKMRRTRRRSMSVDEKNTSPSRFASPFRDMRPGTSLSNRPEWLGPRTAKAFRAAGLLPDSDETPPSRSASRLGPPSSGTISRRRGSGSASYFGSAGSQLMESPTLTLSSRDTPRSASTAPTSVSGASWEPDELRELKDKHSLETGALLSALSDSQRTTKILRDENSELRERINKLELQLDRIEPLERENRVLHEILTELREEAGQLKLQLRLGASPRGPVSTEAFRRAHRSNESGSRPNESPRSRDGDVSEDSHYHLAVPRKRLSSSSSVFPLPPANMSLLLHEDGGTSSDFDERSALSVGIPGSPTLVFPRVSPDPPVRTHRANKSIASSVTTDPDASMFGSPRSLSLRPEHEMHLGDMDSLDLLRAGPEEDWSE</sequence>
<protein>
    <submittedName>
        <fullName evidence="3">Uncharacterized protein</fullName>
    </submittedName>
</protein>
<evidence type="ECO:0000256" key="1">
    <source>
        <dbReference type="SAM" id="Coils"/>
    </source>
</evidence>
<feature type="compositionally biased region" description="Pro residues" evidence="2">
    <location>
        <begin position="369"/>
        <end position="384"/>
    </location>
</feature>
<keyword evidence="1" id="KW-0175">Coiled coil</keyword>
<keyword evidence="4" id="KW-1185">Reference proteome</keyword>
<feature type="compositionally biased region" description="Polar residues" evidence="2">
    <location>
        <begin position="1"/>
        <end position="18"/>
    </location>
</feature>
<organism evidence="3 4">
    <name type="scientific">Mycena citricolor</name>
    <dbReference type="NCBI Taxonomy" id="2018698"/>
    <lineage>
        <taxon>Eukaryota</taxon>
        <taxon>Fungi</taxon>
        <taxon>Dikarya</taxon>
        <taxon>Basidiomycota</taxon>
        <taxon>Agaricomycotina</taxon>
        <taxon>Agaricomycetes</taxon>
        <taxon>Agaricomycetidae</taxon>
        <taxon>Agaricales</taxon>
        <taxon>Marasmiineae</taxon>
        <taxon>Mycenaceae</taxon>
        <taxon>Mycena</taxon>
    </lineage>
</organism>
<feature type="compositionally biased region" description="Basic and acidic residues" evidence="2">
    <location>
        <begin position="827"/>
        <end position="836"/>
    </location>
</feature>
<feature type="region of interest" description="Disordered" evidence="2">
    <location>
        <begin position="1"/>
        <end position="102"/>
    </location>
</feature>
<feature type="compositionally biased region" description="Low complexity" evidence="2">
    <location>
        <begin position="59"/>
        <end position="84"/>
    </location>
</feature>
<gene>
    <name evidence="3" type="ORF">MYCIT1_LOCUS30529</name>
</gene>
<reference evidence="3" key="1">
    <citation type="submission" date="2023-11" db="EMBL/GenBank/DDBJ databases">
        <authorList>
            <person name="De Vega J J."/>
            <person name="De Vega J J."/>
        </authorList>
    </citation>
    <scope>NUCLEOTIDE SEQUENCE</scope>
</reference>
<feature type="region of interest" description="Disordered" evidence="2">
    <location>
        <begin position="121"/>
        <end position="161"/>
    </location>
</feature>
<proteinExistence type="predicted"/>
<feature type="compositionally biased region" description="Low complexity" evidence="2">
    <location>
        <begin position="29"/>
        <end position="48"/>
    </location>
</feature>
<feature type="compositionally biased region" description="Polar residues" evidence="2">
    <location>
        <begin position="397"/>
        <end position="407"/>
    </location>
</feature>
<dbReference type="EMBL" id="CAVNYO010000440">
    <property type="protein sequence ID" value="CAK5280100.1"/>
    <property type="molecule type" value="Genomic_DNA"/>
</dbReference>
<feature type="compositionally biased region" description="Basic and acidic residues" evidence="2">
    <location>
        <begin position="444"/>
        <end position="467"/>
    </location>
</feature>
<feature type="region of interest" description="Disordered" evidence="2">
    <location>
        <begin position="759"/>
        <end position="853"/>
    </location>
</feature>
<feature type="compositionally biased region" description="Polar residues" evidence="2">
    <location>
        <begin position="576"/>
        <end position="602"/>
    </location>
</feature>
<feature type="compositionally biased region" description="Basic and acidic residues" evidence="2">
    <location>
        <begin position="759"/>
        <end position="773"/>
    </location>
</feature>
<feature type="compositionally biased region" description="Low complexity" evidence="2">
    <location>
        <begin position="550"/>
        <end position="574"/>
    </location>
</feature>
<dbReference type="Proteomes" id="UP001295794">
    <property type="component" value="Unassembled WGS sequence"/>
</dbReference>
<feature type="compositionally biased region" description="Basic and acidic residues" evidence="2">
    <location>
        <begin position="717"/>
        <end position="730"/>
    </location>
</feature>
<feature type="compositionally biased region" description="Polar residues" evidence="2">
    <location>
        <begin position="321"/>
        <end position="335"/>
    </location>
</feature>
<feature type="region of interest" description="Disordered" evidence="2">
    <location>
        <begin position="687"/>
        <end position="730"/>
    </location>
</feature>
<comment type="caution">
    <text evidence="3">The sequence shown here is derived from an EMBL/GenBank/DDBJ whole genome shotgun (WGS) entry which is preliminary data.</text>
</comment>